<dbReference type="EMBL" id="CP073355">
    <property type="protein sequence ID" value="URA09535.1"/>
    <property type="molecule type" value="Genomic_DNA"/>
</dbReference>
<dbReference type="Proteomes" id="UP001056539">
    <property type="component" value="Chromosome"/>
</dbReference>
<gene>
    <name evidence="1" type="ORF">KDW03_08555</name>
</gene>
<reference evidence="1" key="1">
    <citation type="submission" date="2021-04" db="EMBL/GenBank/DDBJ databases">
        <authorList>
            <person name="Postec A."/>
        </authorList>
    </citation>
    <scope>NUCLEOTIDE SEQUENCE</scope>
    <source>
        <strain evidence="1">F1F22</strain>
    </source>
</reference>
<protein>
    <submittedName>
        <fullName evidence="1">Uncharacterized protein</fullName>
    </submittedName>
</protein>
<evidence type="ECO:0000313" key="2">
    <source>
        <dbReference type="Proteomes" id="UP001056539"/>
    </source>
</evidence>
<keyword evidence="2" id="KW-1185">Reference proteome</keyword>
<reference evidence="1" key="2">
    <citation type="submission" date="2022-06" db="EMBL/GenBank/DDBJ databases">
        <title>Thermospira aquatica gen. nov., sp. nov.</title>
        <authorList>
            <person name="Ben Ali Gam Z."/>
            <person name="Labat M."/>
        </authorList>
    </citation>
    <scope>NUCLEOTIDE SEQUENCE</scope>
    <source>
        <strain evidence="1">F1F22</strain>
    </source>
</reference>
<name>A0AAX3BBA4_9SPIR</name>
<evidence type="ECO:0000313" key="1">
    <source>
        <dbReference type="EMBL" id="URA09535.1"/>
    </source>
</evidence>
<sequence length="153" mass="17971">MKRVIFLTVFFSGMMLAKPLTWNKNIEYIMGFYDVGLSTSFTFYYISWLSWQLPTIRWNPFAMVMTFETSVRYFPFSQFNVSFWVFHRDEVSPYLFTGVKVPHTFQTVGVPFGLGLLQRWGSFSVHGRVYGDFVMVPIFDATWSFELAGSFTF</sequence>
<accession>A0AAX3BBA4</accession>
<proteinExistence type="predicted"/>
<dbReference type="AlphaFoldDB" id="A0AAX3BBA4"/>
<organism evidence="1 2">
    <name type="scientific">Thermospira aquatica</name>
    <dbReference type="NCBI Taxonomy" id="2828656"/>
    <lineage>
        <taxon>Bacteria</taxon>
        <taxon>Pseudomonadati</taxon>
        <taxon>Spirochaetota</taxon>
        <taxon>Spirochaetia</taxon>
        <taxon>Brevinematales</taxon>
        <taxon>Thermospiraceae</taxon>
        <taxon>Thermospira</taxon>
    </lineage>
</organism>
<dbReference type="KEGG" id="taqu:KDW03_08555"/>
<dbReference type="RefSeq" id="WP_271434667.1">
    <property type="nucleotide sequence ID" value="NZ_CP073355.1"/>
</dbReference>